<feature type="domain" description="Maltokinase N-terminal cap" evidence="15">
    <location>
        <begin position="20"/>
        <end position="107"/>
    </location>
</feature>
<keyword evidence="11" id="KW-0320">Glycogen biosynthesis</keyword>
<comment type="similarity">
    <text evidence="2">Belongs to the aminoglycoside phosphotransferase family.</text>
</comment>
<evidence type="ECO:0000256" key="6">
    <source>
        <dbReference type="ARBA" id="ARBA00022600"/>
    </source>
</evidence>
<dbReference type="Gene3D" id="3.90.1200.10">
    <property type="match status" value="1"/>
</dbReference>
<comment type="pathway">
    <text evidence="1">Glycan biosynthesis; glycogen biosynthesis.</text>
</comment>
<keyword evidence="10" id="KW-0067">ATP-binding</keyword>
<dbReference type="GO" id="GO:0005978">
    <property type="term" value="P:glycogen biosynthetic process"/>
    <property type="evidence" value="ECO:0007669"/>
    <property type="project" value="UniProtKB-KW"/>
</dbReference>
<keyword evidence="8" id="KW-0547">Nucleotide-binding</keyword>
<dbReference type="KEGG" id="acad:UA74_07500"/>
<evidence type="ECO:0000256" key="11">
    <source>
        <dbReference type="ARBA" id="ARBA00023056"/>
    </source>
</evidence>
<sequence>MSETTSTPWPQHLEQALAGWLPWQRWFASKGTPIERISVASCVELVDDLDEGGPRGLLLVAAVHFVDAEAPELYQVPLGIRRSLPAELESSVIAALDDVVVYDALDDASLCRVLLTLIGRGAEVAGVRFVAEPIAGFSAANRSGLTARRMTSEQSNTSVVFADRYILKVFRRLAEGVNPDLELHRALRQVRSSHLATLLGSIEGSIGGRPVTYAMLQTFAANSAEGWSMATASVRDLLAVQPCAPPAAGGDFTPEAFRLGAAVAEVHADLATAFGTTTLRGAELRALSEGMSTRLAAALPQVPALAPYAALLRRRFAEVADLPGGVQVQRVHGDLHLGQVLRAPTRWLLIDFEGEPSASIAQRTETHSPLRDVAGMMRSFDYAAQHHLRSATPQPGTSIEALRDRAAEWAAHNRAAFCRGYADVAGFDPIDQHVLLTAYELEKAVYEAVYETRSRPDWLDIPLRAVRELTGLIEAPR</sequence>
<dbReference type="Proteomes" id="UP000185511">
    <property type="component" value="Chromosome"/>
</dbReference>
<keyword evidence="6" id="KW-0321">Glycogen metabolism</keyword>
<protein>
    <recommendedName>
        <fullName evidence="5">Maltokinase</fullName>
        <ecNumber evidence="4">2.7.1.175</ecNumber>
    </recommendedName>
    <alternativeName>
        <fullName evidence="13">Maltose-1-phosphate synthase</fullName>
    </alternativeName>
</protein>
<dbReference type="RefSeq" id="WP_075739646.1">
    <property type="nucleotide sequence ID" value="NZ_CP016076.1"/>
</dbReference>
<name>A0AAC9LAW8_9PSEU</name>
<dbReference type="Pfam" id="PF18085">
    <property type="entry name" value="Mak_N_cap"/>
    <property type="match status" value="1"/>
</dbReference>
<keyword evidence="12" id="KW-0119">Carbohydrate metabolism</keyword>
<keyword evidence="9" id="KW-0418">Kinase</keyword>
<proteinExistence type="inferred from homology"/>
<dbReference type="GO" id="GO:0005524">
    <property type="term" value="F:ATP binding"/>
    <property type="evidence" value="ECO:0007669"/>
    <property type="project" value="UniProtKB-KW"/>
</dbReference>
<evidence type="ECO:0000256" key="12">
    <source>
        <dbReference type="ARBA" id="ARBA00023277"/>
    </source>
</evidence>
<dbReference type="SUPFAM" id="SSF56112">
    <property type="entry name" value="Protein kinase-like (PK-like)"/>
    <property type="match status" value="1"/>
</dbReference>
<gene>
    <name evidence="16" type="ORF">UA74_07500</name>
</gene>
<keyword evidence="17" id="KW-1185">Reference proteome</keyword>
<dbReference type="EMBL" id="CP016076">
    <property type="protein sequence ID" value="APU13569.1"/>
    <property type="molecule type" value="Genomic_DNA"/>
</dbReference>
<evidence type="ECO:0000313" key="16">
    <source>
        <dbReference type="EMBL" id="APU13569.1"/>
    </source>
</evidence>
<dbReference type="InterPro" id="IPR040999">
    <property type="entry name" value="Mak_N_cap"/>
</dbReference>
<evidence type="ECO:0000256" key="9">
    <source>
        <dbReference type="ARBA" id="ARBA00022777"/>
    </source>
</evidence>
<evidence type="ECO:0000256" key="7">
    <source>
        <dbReference type="ARBA" id="ARBA00022679"/>
    </source>
</evidence>
<comment type="subunit">
    <text evidence="3">Monomer.</text>
</comment>
<dbReference type="GO" id="GO:0016301">
    <property type="term" value="F:kinase activity"/>
    <property type="evidence" value="ECO:0007669"/>
    <property type="project" value="UniProtKB-KW"/>
</dbReference>
<comment type="catalytic activity">
    <reaction evidence="14">
        <text>D-maltose + ATP = alpha-maltose 1-phosphate + ADP + H(+)</text>
        <dbReference type="Rhea" id="RHEA:31915"/>
        <dbReference type="ChEBI" id="CHEBI:15378"/>
        <dbReference type="ChEBI" id="CHEBI:17306"/>
        <dbReference type="ChEBI" id="CHEBI:30616"/>
        <dbReference type="ChEBI" id="CHEBI:63576"/>
        <dbReference type="ChEBI" id="CHEBI:456216"/>
        <dbReference type="EC" id="2.7.1.175"/>
    </reaction>
</comment>
<reference evidence="17" key="1">
    <citation type="submission" date="2016-06" db="EMBL/GenBank/DDBJ databases">
        <title>Complete genome sequence of Actinoalloteichus fjordicus DSM 46855 (=ADI127-17), type strain of the new species Actinoalloteichus fjordicus.</title>
        <authorList>
            <person name="Ruckert C."/>
            <person name="Nouioui I."/>
            <person name="Willmese J."/>
            <person name="van Wezel G."/>
            <person name="Klenk H.-P."/>
            <person name="Kalinowski J."/>
            <person name="Zotchev S.B."/>
        </authorList>
    </citation>
    <scope>NUCLEOTIDE SEQUENCE [LARGE SCALE GENOMIC DNA]</scope>
    <source>
        <strain evidence="17">ADI127-7</strain>
    </source>
</reference>
<evidence type="ECO:0000256" key="1">
    <source>
        <dbReference type="ARBA" id="ARBA00004964"/>
    </source>
</evidence>
<evidence type="ECO:0000256" key="8">
    <source>
        <dbReference type="ARBA" id="ARBA00022741"/>
    </source>
</evidence>
<dbReference type="EC" id="2.7.1.175" evidence="4"/>
<evidence type="ECO:0000256" key="2">
    <source>
        <dbReference type="ARBA" id="ARBA00006219"/>
    </source>
</evidence>
<dbReference type="AlphaFoldDB" id="A0AAC9LAW8"/>
<evidence type="ECO:0000259" key="15">
    <source>
        <dbReference type="Pfam" id="PF18085"/>
    </source>
</evidence>
<organism evidence="16 17">
    <name type="scientific">Actinoalloteichus fjordicus</name>
    <dbReference type="NCBI Taxonomy" id="1612552"/>
    <lineage>
        <taxon>Bacteria</taxon>
        <taxon>Bacillati</taxon>
        <taxon>Actinomycetota</taxon>
        <taxon>Actinomycetes</taxon>
        <taxon>Pseudonocardiales</taxon>
        <taxon>Pseudonocardiaceae</taxon>
        <taxon>Actinoalloteichus</taxon>
    </lineage>
</organism>
<evidence type="ECO:0000313" key="17">
    <source>
        <dbReference type="Proteomes" id="UP000185511"/>
    </source>
</evidence>
<evidence type="ECO:0000256" key="4">
    <source>
        <dbReference type="ARBA" id="ARBA00011962"/>
    </source>
</evidence>
<evidence type="ECO:0000256" key="5">
    <source>
        <dbReference type="ARBA" id="ARBA00013882"/>
    </source>
</evidence>
<evidence type="ECO:0000256" key="3">
    <source>
        <dbReference type="ARBA" id="ARBA00011245"/>
    </source>
</evidence>
<evidence type="ECO:0000256" key="13">
    <source>
        <dbReference type="ARBA" id="ARBA00031251"/>
    </source>
</evidence>
<dbReference type="InterPro" id="IPR011009">
    <property type="entry name" value="Kinase-like_dom_sf"/>
</dbReference>
<accession>A0AAC9LAW8</accession>
<evidence type="ECO:0000256" key="10">
    <source>
        <dbReference type="ARBA" id="ARBA00022840"/>
    </source>
</evidence>
<evidence type="ECO:0000256" key="14">
    <source>
        <dbReference type="ARBA" id="ARBA00049067"/>
    </source>
</evidence>
<keyword evidence="7 16" id="KW-0808">Transferase</keyword>